<dbReference type="InterPro" id="IPR028579">
    <property type="entry name" value="Thym_Pase_Put"/>
</dbReference>
<dbReference type="InterPro" id="IPR000312">
    <property type="entry name" value="Glycosyl_Trfase_fam3"/>
</dbReference>
<name>A0ABQ1W5U8_9BACT</name>
<dbReference type="NCBIfam" id="TIGR02645">
    <property type="entry name" value="ARCH_P_rylase"/>
    <property type="match status" value="1"/>
</dbReference>
<dbReference type="Proteomes" id="UP000634043">
    <property type="component" value="Unassembled WGS sequence"/>
</dbReference>
<dbReference type="NCBIfam" id="NF003338">
    <property type="entry name" value="PRK04350.1"/>
    <property type="match status" value="1"/>
</dbReference>
<dbReference type="InterPro" id="IPR036320">
    <property type="entry name" value="Glycosyl_Trfase_fam3_N_dom_sf"/>
</dbReference>
<dbReference type="InterPro" id="IPR017459">
    <property type="entry name" value="Glycosyl_Trfase_fam3_N_dom"/>
</dbReference>
<dbReference type="Gene3D" id="2.40.40.20">
    <property type="match status" value="1"/>
</dbReference>
<evidence type="ECO:0000313" key="7">
    <source>
        <dbReference type="Proteomes" id="UP000634043"/>
    </source>
</evidence>
<dbReference type="EC" id="2.4.2.4" evidence="1"/>
<evidence type="ECO:0000256" key="3">
    <source>
        <dbReference type="ARBA" id="ARBA00022679"/>
    </source>
</evidence>
<accession>A0ABQ1W5U8</accession>
<proteinExistence type="inferred from homology"/>
<dbReference type="PANTHER" id="PTHR10515:SF0">
    <property type="entry name" value="THYMIDINE PHOSPHORYLASE"/>
    <property type="match status" value="1"/>
</dbReference>
<sequence>MPDSNSNILRLRRLGIDTHTENIVFMRADCQVCRSEGFTANTRVSVNHGSHHIIATLNVITSDIIQPGEAVLSEEGFRHLHAQEGDLITVTHLRPILSFSEVRAKMFGRKFNEEAIQRIIADITQGLYSKIEIAAFVTVCSGDNLGLDEVIYLTRAMIESGSRLQWKEKMVVDKHCVGGLPGNRTTPIVVPILAAAGLTIPKTSSRAITSPAGTADVIETMTPVDLTLEQIKEVVKKEGGCMAWGGAVKLSPVDDIIISVEKALDVDSAGQMIASVLSKKAAAGSTHTVIDIPVGQTAKVRSKEEAFLLEYYFRAVGLAIGMEVEVLITDGTQPVGKGIGPALEALDVLSVLRNEAAAPTDLRDRAVQLAGLTLEVAGLAPKGAGFEKAMGILQSGAALEKFYRICAAQGGFQEPVASPLQHEVVAMSSGVVRSIDNRKLAKVAKLAGAPKSPGAGIRFQAPLGRYVKKGELLFTIYSESQGELSYALNYLHSSGHIVELVSP</sequence>
<dbReference type="SMART" id="SM00941">
    <property type="entry name" value="PYNP_C"/>
    <property type="match status" value="1"/>
</dbReference>
<dbReference type="PROSITE" id="PS00647">
    <property type="entry name" value="THYMID_PHOSPHORYLASE"/>
    <property type="match status" value="1"/>
</dbReference>
<dbReference type="Pfam" id="PF07831">
    <property type="entry name" value="PYNP_C"/>
    <property type="match status" value="1"/>
</dbReference>
<dbReference type="SUPFAM" id="SSF54680">
    <property type="entry name" value="Pyrimidine nucleoside phosphorylase C-terminal domain"/>
    <property type="match status" value="1"/>
</dbReference>
<dbReference type="Gene3D" id="3.90.1170.30">
    <property type="entry name" value="Pyrimidine nucleoside phosphorylase-like, C-terminal domain"/>
    <property type="match status" value="1"/>
</dbReference>
<dbReference type="InterPro" id="IPR035902">
    <property type="entry name" value="Nuc_phospho_transferase"/>
</dbReference>
<keyword evidence="3" id="KW-0808">Transferase</keyword>
<dbReference type="RefSeq" id="WP_188501340.1">
    <property type="nucleotide sequence ID" value="NZ_BMFP01000003.1"/>
</dbReference>
<dbReference type="Gene3D" id="1.20.970.50">
    <property type="match status" value="1"/>
</dbReference>
<evidence type="ECO:0000256" key="4">
    <source>
        <dbReference type="ARBA" id="ARBA00048550"/>
    </source>
</evidence>
<gene>
    <name evidence="6" type="ORF">GCM10011323_19430</name>
</gene>
<evidence type="ECO:0000313" key="6">
    <source>
        <dbReference type="EMBL" id="GGG15124.1"/>
    </source>
</evidence>
<reference evidence="7" key="1">
    <citation type="journal article" date="2019" name="Int. J. Syst. Evol. Microbiol.">
        <title>The Global Catalogue of Microorganisms (GCM) 10K type strain sequencing project: providing services to taxonomists for standard genome sequencing and annotation.</title>
        <authorList>
            <consortium name="The Broad Institute Genomics Platform"/>
            <consortium name="The Broad Institute Genome Sequencing Center for Infectious Disease"/>
            <person name="Wu L."/>
            <person name="Ma J."/>
        </authorList>
    </citation>
    <scope>NUCLEOTIDE SEQUENCE [LARGE SCALE GENOMIC DNA]</scope>
    <source>
        <strain evidence="7">CGMCC 1.12749</strain>
    </source>
</reference>
<dbReference type="SUPFAM" id="SSF47648">
    <property type="entry name" value="Nucleoside phosphorylase/phosphoribosyltransferase N-terminal domain"/>
    <property type="match status" value="1"/>
</dbReference>
<dbReference type="InterPro" id="IPR000053">
    <property type="entry name" value="Thymidine/pyrmidine_PPase"/>
</dbReference>
<organism evidence="6 7">
    <name type="scientific">Pontibacter amylolyticus</name>
    <dbReference type="NCBI Taxonomy" id="1424080"/>
    <lineage>
        <taxon>Bacteria</taxon>
        <taxon>Pseudomonadati</taxon>
        <taxon>Bacteroidota</taxon>
        <taxon>Cytophagia</taxon>
        <taxon>Cytophagales</taxon>
        <taxon>Hymenobacteraceae</taxon>
        <taxon>Pontibacter</taxon>
    </lineage>
</organism>
<evidence type="ECO:0000256" key="1">
    <source>
        <dbReference type="ARBA" id="ARBA00011892"/>
    </source>
</evidence>
<evidence type="ECO:0000256" key="2">
    <source>
        <dbReference type="ARBA" id="ARBA00022676"/>
    </source>
</evidence>
<dbReference type="Gene3D" id="3.40.1030.10">
    <property type="entry name" value="Nucleoside phosphorylase/phosphoribosyltransferase catalytic domain"/>
    <property type="match status" value="1"/>
</dbReference>
<protein>
    <recommendedName>
        <fullName evidence="1">thymidine phosphorylase</fullName>
        <ecNumber evidence="1">2.4.2.4</ecNumber>
    </recommendedName>
</protein>
<dbReference type="PANTHER" id="PTHR10515">
    <property type="entry name" value="THYMIDINE PHOSPHORYLASE"/>
    <property type="match status" value="1"/>
</dbReference>
<keyword evidence="7" id="KW-1185">Reference proteome</keyword>
<feature type="domain" description="Pyrimidine nucleoside phosphorylase C-terminal" evidence="5">
    <location>
        <begin position="431"/>
        <end position="498"/>
    </location>
</feature>
<comment type="caution">
    <text evidence="6">The sequence shown here is derived from an EMBL/GenBank/DDBJ whole genome shotgun (WGS) entry which is preliminary data.</text>
</comment>
<dbReference type="Pfam" id="PF02885">
    <property type="entry name" value="Glycos_trans_3N"/>
    <property type="match status" value="1"/>
</dbReference>
<dbReference type="HAMAP" id="MF_00703">
    <property type="entry name" value="Thymid_phosp_2"/>
    <property type="match status" value="1"/>
</dbReference>
<dbReference type="InterPro" id="IPR036566">
    <property type="entry name" value="PYNP-like_C_sf"/>
</dbReference>
<dbReference type="InterPro" id="IPR013466">
    <property type="entry name" value="Thymidine/AMP_Pase"/>
</dbReference>
<dbReference type="SUPFAM" id="SSF52418">
    <property type="entry name" value="Nucleoside phosphorylase/phosphoribosyltransferase catalytic domain"/>
    <property type="match status" value="1"/>
</dbReference>
<evidence type="ECO:0000259" key="5">
    <source>
        <dbReference type="SMART" id="SM00941"/>
    </source>
</evidence>
<dbReference type="InterPro" id="IPR017872">
    <property type="entry name" value="Pyrmidine_PPase_CS"/>
</dbReference>
<keyword evidence="2" id="KW-0328">Glycosyltransferase</keyword>
<dbReference type="EMBL" id="BMFP01000003">
    <property type="protein sequence ID" value="GGG15124.1"/>
    <property type="molecule type" value="Genomic_DNA"/>
</dbReference>
<comment type="catalytic activity">
    <reaction evidence="4">
        <text>thymidine + phosphate = 2-deoxy-alpha-D-ribose 1-phosphate + thymine</text>
        <dbReference type="Rhea" id="RHEA:16037"/>
        <dbReference type="ChEBI" id="CHEBI:17748"/>
        <dbReference type="ChEBI" id="CHEBI:17821"/>
        <dbReference type="ChEBI" id="CHEBI:43474"/>
        <dbReference type="ChEBI" id="CHEBI:57259"/>
        <dbReference type="EC" id="2.4.2.4"/>
    </reaction>
</comment>
<dbReference type="Pfam" id="PF00591">
    <property type="entry name" value="Glycos_transf_3"/>
    <property type="match status" value="1"/>
</dbReference>
<dbReference type="InterPro" id="IPR013102">
    <property type="entry name" value="PYNP_C"/>
</dbReference>